<proteinExistence type="inferred from homology"/>
<name>A0ABV2S6P7_BRAJP</name>
<evidence type="ECO:0000313" key="6">
    <source>
        <dbReference type="Proteomes" id="UP001549291"/>
    </source>
</evidence>
<evidence type="ECO:0000256" key="2">
    <source>
        <dbReference type="ARBA" id="ARBA00022908"/>
    </source>
</evidence>
<dbReference type="InterPro" id="IPR013762">
    <property type="entry name" value="Integrase-like_cat_sf"/>
</dbReference>
<dbReference type="EMBL" id="JBEPTQ010000002">
    <property type="protein sequence ID" value="MET4724863.1"/>
    <property type="molecule type" value="Genomic_DNA"/>
</dbReference>
<keyword evidence="3" id="KW-0233">DNA recombination</keyword>
<comment type="caution">
    <text evidence="5">The sequence shown here is derived from an EMBL/GenBank/DDBJ whole genome shotgun (WGS) entry which is preliminary data.</text>
</comment>
<reference evidence="5 6" key="1">
    <citation type="submission" date="2024-06" db="EMBL/GenBank/DDBJ databases">
        <title>Genomic Encyclopedia of Type Strains, Phase V (KMG-V): Genome sequencing to study the core and pangenomes of soil and plant-associated prokaryotes.</title>
        <authorList>
            <person name="Whitman W."/>
        </authorList>
    </citation>
    <scope>NUCLEOTIDE SEQUENCE [LARGE SCALE GENOMIC DNA]</scope>
    <source>
        <strain evidence="5 6">USDA 160</strain>
    </source>
</reference>
<keyword evidence="6" id="KW-1185">Reference proteome</keyword>
<sequence length="122" mass="13426">MAKEILQSVPQTGEYLFPARRRETPFTGFSPCKAILDEGTGVTDWTLHDLRRTFATGLASLGVAPHVIERLLNHISGSLSPIALRYNKAKYDAEMREALVTWEGHLESILAEGATNSLMAAE</sequence>
<dbReference type="PANTHER" id="PTHR30629:SF2">
    <property type="entry name" value="PROPHAGE INTEGRASE INTS-RELATED"/>
    <property type="match status" value="1"/>
</dbReference>
<accession>A0ABV2S6P7</accession>
<organism evidence="5 6">
    <name type="scientific">Bradyrhizobium japonicum</name>
    <dbReference type="NCBI Taxonomy" id="375"/>
    <lineage>
        <taxon>Bacteria</taxon>
        <taxon>Pseudomonadati</taxon>
        <taxon>Pseudomonadota</taxon>
        <taxon>Alphaproteobacteria</taxon>
        <taxon>Hyphomicrobiales</taxon>
        <taxon>Nitrobacteraceae</taxon>
        <taxon>Bradyrhizobium</taxon>
    </lineage>
</organism>
<evidence type="ECO:0000256" key="1">
    <source>
        <dbReference type="ARBA" id="ARBA00008857"/>
    </source>
</evidence>
<dbReference type="Proteomes" id="UP001549291">
    <property type="component" value="Unassembled WGS sequence"/>
</dbReference>
<evidence type="ECO:0000259" key="4">
    <source>
        <dbReference type="Pfam" id="PF00589"/>
    </source>
</evidence>
<dbReference type="InterPro" id="IPR011010">
    <property type="entry name" value="DNA_brk_join_enz"/>
</dbReference>
<gene>
    <name evidence="5" type="ORF">ABIF63_008969</name>
</gene>
<comment type="similarity">
    <text evidence="1">Belongs to the 'phage' integrase family.</text>
</comment>
<dbReference type="InterPro" id="IPR050808">
    <property type="entry name" value="Phage_Integrase"/>
</dbReference>
<evidence type="ECO:0000256" key="3">
    <source>
        <dbReference type="ARBA" id="ARBA00023172"/>
    </source>
</evidence>
<dbReference type="Pfam" id="PF00589">
    <property type="entry name" value="Phage_integrase"/>
    <property type="match status" value="1"/>
</dbReference>
<dbReference type="SUPFAM" id="SSF56349">
    <property type="entry name" value="DNA breaking-rejoining enzymes"/>
    <property type="match status" value="1"/>
</dbReference>
<protein>
    <submittedName>
        <fullName evidence="5">Integrase</fullName>
    </submittedName>
</protein>
<feature type="domain" description="Tyr recombinase" evidence="4">
    <location>
        <begin position="11"/>
        <end position="78"/>
    </location>
</feature>
<dbReference type="PANTHER" id="PTHR30629">
    <property type="entry name" value="PROPHAGE INTEGRASE"/>
    <property type="match status" value="1"/>
</dbReference>
<evidence type="ECO:0000313" key="5">
    <source>
        <dbReference type="EMBL" id="MET4724863.1"/>
    </source>
</evidence>
<keyword evidence="2" id="KW-0229">DNA integration</keyword>
<dbReference type="Gene3D" id="1.10.443.10">
    <property type="entry name" value="Intergrase catalytic core"/>
    <property type="match status" value="1"/>
</dbReference>
<dbReference type="InterPro" id="IPR002104">
    <property type="entry name" value="Integrase_catalytic"/>
</dbReference>
<dbReference type="RefSeq" id="WP_038950838.1">
    <property type="nucleotide sequence ID" value="NZ_JBEPTQ010000002.1"/>
</dbReference>